<dbReference type="EMBL" id="BMEY01000006">
    <property type="protein sequence ID" value="GGA72791.1"/>
    <property type="molecule type" value="Genomic_DNA"/>
</dbReference>
<reference evidence="2" key="2">
    <citation type="submission" date="2020-09" db="EMBL/GenBank/DDBJ databases">
        <authorList>
            <person name="Sun Q."/>
            <person name="Zhou Y."/>
        </authorList>
    </citation>
    <scope>NUCLEOTIDE SEQUENCE</scope>
    <source>
        <strain evidence="2">CGMCC 1.12408</strain>
    </source>
</reference>
<dbReference type="AlphaFoldDB" id="A0A916W7C2"/>
<comment type="caution">
    <text evidence="2">The sequence shown here is derived from an EMBL/GenBank/DDBJ whole genome shotgun (WGS) entry which is preliminary data.</text>
</comment>
<dbReference type="RefSeq" id="WP_188384120.1">
    <property type="nucleotide sequence ID" value="NZ_BMEY01000006.1"/>
</dbReference>
<keyword evidence="1" id="KW-1133">Transmembrane helix</keyword>
<keyword evidence="3" id="KW-1185">Reference proteome</keyword>
<sequence length="198" mass="22405">MKRLTLQKTIIGLVILLISVPAIYFSIQIITLWSQGIGKVGNDSEKYYYSTFPVEGVYDVEIDLGNIESNKGKVLYEENGLEIQVSDVVVKESSESIIYFRAIGHANLNGAMLVSGLEHTENSTDAKFNAKANIEYEGATFELEPNSYSALEYKDGDEFSFYLFPQDIELDVEEVLTVTVSVSNLQLNWWMMKDLFQR</sequence>
<evidence type="ECO:0000313" key="3">
    <source>
        <dbReference type="Proteomes" id="UP000613512"/>
    </source>
</evidence>
<protein>
    <submittedName>
        <fullName evidence="2">Uncharacterized protein</fullName>
    </submittedName>
</protein>
<feature type="transmembrane region" description="Helical" evidence="1">
    <location>
        <begin position="12"/>
        <end position="33"/>
    </location>
</feature>
<dbReference type="Proteomes" id="UP000613512">
    <property type="component" value="Unassembled WGS sequence"/>
</dbReference>
<keyword evidence="1" id="KW-0472">Membrane</keyword>
<name>A0A916W7C2_9BACI</name>
<keyword evidence="1" id="KW-0812">Transmembrane</keyword>
<reference evidence="2" key="1">
    <citation type="journal article" date="2014" name="Int. J. Syst. Evol. Microbiol.">
        <title>Complete genome sequence of Corynebacterium casei LMG S-19264T (=DSM 44701T), isolated from a smear-ripened cheese.</title>
        <authorList>
            <consortium name="US DOE Joint Genome Institute (JGI-PGF)"/>
            <person name="Walter F."/>
            <person name="Albersmeier A."/>
            <person name="Kalinowski J."/>
            <person name="Ruckert C."/>
        </authorList>
    </citation>
    <scope>NUCLEOTIDE SEQUENCE</scope>
    <source>
        <strain evidence="2">CGMCC 1.12408</strain>
    </source>
</reference>
<proteinExistence type="predicted"/>
<accession>A0A916W7C2</accession>
<evidence type="ECO:0000313" key="2">
    <source>
        <dbReference type="EMBL" id="GGA72791.1"/>
    </source>
</evidence>
<gene>
    <name evidence="2" type="ORF">GCM10008025_15730</name>
</gene>
<organism evidence="2 3">
    <name type="scientific">Ornithinibacillus halotolerans</name>
    <dbReference type="NCBI Taxonomy" id="1274357"/>
    <lineage>
        <taxon>Bacteria</taxon>
        <taxon>Bacillati</taxon>
        <taxon>Bacillota</taxon>
        <taxon>Bacilli</taxon>
        <taxon>Bacillales</taxon>
        <taxon>Bacillaceae</taxon>
        <taxon>Ornithinibacillus</taxon>
    </lineage>
</organism>
<evidence type="ECO:0000256" key="1">
    <source>
        <dbReference type="SAM" id="Phobius"/>
    </source>
</evidence>